<evidence type="ECO:0000313" key="4">
    <source>
        <dbReference type="Proteomes" id="UP000827892"/>
    </source>
</evidence>
<protein>
    <submittedName>
        <fullName evidence="3">Uncharacterized protein</fullName>
    </submittedName>
</protein>
<feature type="region of interest" description="Disordered" evidence="1">
    <location>
        <begin position="61"/>
        <end position="86"/>
    </location>
</feature>
<keyword evidence="2" id="KW-0732">Signal</keyword>
<sequence length="86" mass="9553">MNKFVVFFAALLVVISSFGVQGQPNYEPQHYPNVPIRDNSVMNVQEGEQISHMASRFFFNSKNGGRRGGNAGSHGKKVTKKPKLTE</sequence>
<name>A0AAE9A8W0_CAEBR</name>
<proteinExistence type="predicted"/>
<feature type="compositionally biased region" description="Basic residues" evidence="1">
    <location>
        <begin position="74"/>
        <end position="86"/>
    </location>
</feature>
<reference evidence="3 4" key="1">
    <citation type="submission" date="2022-02" db="EMBL/GenBank/DDBJ databases">
        <title>Chromosome-level reference genomes for two strains of Caenorhabditis briggsae: an improved platform for comparative genomics.</title>
        <authorList>
            <person name="Stevens L."/>
            <person name="Andersen E.C."/>
        </authorList>
    </citation>
    <scope>NUCLEOTIDE SEQUENCE [LARGE SCALE GENOMIC DNA]</scope>
    <source>
        <strain evidence="3">QX1410_ONT</strain>
        <tissue evidence="3">Whole-organism</tissue>
    </source>
</reference>
<dbReference type="AlphaFoldDB" id="A0AAE9A8W0"/>
<evidence type="ECO:0000256" key="1">
    <source>
        <dbReference type="SAM" id="MobiDB-lite"/>
    </source>
</evidence>
<feature type="signal peptide" evidence="2">
    <location>
        <begin position="1"/>
        <end position="22"/>
    </location>
</feature>
<dbReference type="EMBL" id="CP090895">
    <property type="protein sequence ID" value="ULT91820.1"/>
    <property type="molecule type" value="Genomic_DNA"/>
</dbReference>
<gene>
    <name evidence="3" type="ORF">L3Y34_009480</name>
</gene>
<feature type="chain" id="PRO_5041951667" evidence="2">
    <location>
        <begin position="23"/>
        <end position="86"/>
    </location>
</feature>
<accession>A0AAE9A8W0</accession>
<evidence type="ECO:0000256" key="2">
    <source>
        <dbReference type="SAM" id="SignalP"/>
    </source>
</evidence>
<dbReference type="Proteomes" id="UP000827892">
    <property type="component" value="Chromosome V"/>
</dbReference>
<organism evidence="3 4">
    <name type="scientific">Caenorhabditis briggsae</name>
    <dbReference type="NCBI Taxonomy" id="6238"/>
    <lineage>
        <taxon>Eukaryota</taxon>
        <taxon>Metazoa</taxon>
        <taxon>Ecdysozoa</taxon>
        <taxon>Nematoda</taxon>
        <taxon>Chromadorea</taxon>
        <taxon>Rhabditida</taxon>
        <taxon>Rhabditina</taxon>
        <taxon>Rhabditomorpha</taxon>
        <taxon>Rhabditoidea</taxon>
        <taxon>Rhabditidae</taxon>
        <taxon>Peloderinae</taxon>
        <taxon>Caenorhabditis</taxon>
    </lineage>
</organism>
<evidence type="ECO:0000313" key="3">
    <source>
        <dbReference type="EMBL" id="ULT91820.1"/>
    </source>
</evidence>